<dbReference type="InterPro" id="IPR008183">
    <property type="entry name" value="Aldose_1/G6P_1-epimerase"/>
</dbReference>
<dbReference type="OrthoDB" id="9795355at2"/>
<dbReference type="InterPro" id="IPR014718">
    <property type="entry name" value="GH-type_carb-bd"/>
</dbReference>
<dbReference type="Proteomes" id="UP000290545">
    <property type="component" value="Unassembled WGS sequence"/>
</dbReference>
<evidence type="ECO:0000256" key="2">
    <source>
        <dbReference type="ARBA" id="ARBA00011245"/>
    </source>
</evidence>
<protein>
    <submittedName>
        <fullName evidence="4">Aldose 1-epimerase family protein</fullName>
    </submittedName>
</protein>
<keyword evidence="3" id="KW-0106">Calcium</keyword>
<dbReference type="InterPro" id="IPR011013">
    <property type="entry name" value="Gal_mutarotase_sf_dom"/>
</dbReference>
<dbReference type="GO" id="GO:0030246">
    <property type="term" value="F:carbohydrate binding"/>
    <property type="evidence" value="ECO:0007669"/>
    <property type="project" value="InterPro"/>
</dbReference>
<dbReference type="GO" id="GO:0016853">
    <property type="term" value="F:isomerase activity"/>
    <property type="evidence" value="ECO:0007669"/>
    <property type="project" value="InterPro"/>
</dbReference>
<dbReference type="AlphaFoldDB" id="A0A4Q1D4I1"/>
<accession>A0A4Q1D4I1</accession>
<dbReference type="InterPro" id="IPR037481">
    <property type="entry name" value="LacX"/>
</dbReference>
<organism evidence="4 5">
    <name type="scientific">Filimonas effusa</name>
    <dbReference type="NCBI Taxonomy" id="2508721"/>
    <lineage>
        <taxon>Bacteria</taxon>
        <taxon>Pseudomonadati</taxon>
        <taxon>Bacteroidota</taxon>
        <taxon>Chitinophagia</taxon>
        <taxon>Chitinophagales</taxon>
        <taxon>Chitinophagaceae</taxon>
        <taxon>Filimonas</taxon>
    </lineage>
</organism>
<comment type="subunit">
    <text evidence="2">Monomer.</text>
</comment>
<dbReference type="EMBL" id="SDHZ01000002">
    <property type="protein sequence ID" value="RXK83372.1"/>
    <property type="molecule type" value="Genomic_DNA"/>
</dbReference>
<reference evidence="4 5" key="1">
    <citation type="submission" date="2019-01" db="EMBL/GenBank/DDBJ databases">
        <title>Filimonas sp. strain TTM-71.</title>
        <authorList>
            <person name="Chen W.-M."/>
        </authorList>
    </citation>
    <scope>NUCLEOTIDE SEQUENCE [LARGE SCALE GENOMIC DNA]</scope>
    <source>
        <strain evidence="4 5">TTM-71</strain>
    </source>
</reference>
<dbReference type="PANTHER" id="PTHR11122:SF13">
    <property type="entry name" value="GLUCOSE-6-PHOSPHATE 1-EPIMERASE"/>
    <property type="match status" value="1"/>
</dbReference>
<evidence type="ECO:0000256" key="3">
    <source>
        <dbReference type="ARBA" id="ARBA00022837"/>
    </source>
</evidence>
<proteinExistence type="predicted"/>
<evidence type="ECO:0000313" key="5">
    <source>
        <dbReference type="Proteomes" id="UP000290545"/>
    </source>
</evidence>
<evidence type="ECO:0000256" key="1">
    <source>
        <dbReference type="ARBA" id="ARBA00001913"/>
    </source>
</evidence>
<keyword evidence="5" id="KW-1185">Reference proteome</keyword>
<comment type="cofactor">
    <cofactor evidence="1">
        <name>Ca(2+)</name>
        <dbReference type="ChEBI" id="CHEBI:29108"/>
    </cofactor>
</comment>
<gene>
    <name evidence="4" type="ORF">ESB13_14840</name>
</gene>
<name>A0A4Q1D4I1_9BACT</name>
<evidence type="ECO:0000313" key="4">
    <source>
        <dbReference type="EMBL" id="RXK83372.1"/>
    </source>
</evidence>
<dbReference type="PANTHER" id="PTHR11122">
    <property type="entry name" value="APOSPORY-ASSOCIATED PROTEIN C-RELATED"/>
    <property type="match status" value="1"/>
</dbReference>
<dbReference type="CDD" id="cd09024">
    <property type="entry name" value="Aldose_epim_lacX"/>
    <property type="match status" value="1"/>
</dbReference>
<sequence>MIRIENDSLQVAIAPKGAELQSIVHKGNSLEYLWSGDPAFWGKKSPVLFPIVGGLKNNQYTYGTESYPLSRHGFARDMVFEVKSQEPASVTFAITSNETTLAVYPFHFSFSITYRLEGERLHVTYNVTNEGKENMLFSVGAHPAFKVPLANNTGFEDYYLEFSSVENTGTWPLSAEGLIEEEAIPLLNNTNTLSLKKSLFYKDALVLKQLQSNTISLKSHQTPHGLTMQFDGFPFMGIWSAKDADFVCLEPWCGIADSVFSTGNLLEKEGINSLNPGTAFERTWTVSFF</sequence>
<dbReference type="Pfam" id="PF01263">
    <property type="entry name" value="Aldose_epim"/>
    <property type="match status" value="1"/>
</dbReference>
<dbReference type="Gene3D" id="2.70.98.10">
    <property type="match status" value="1"/>
</dbReference>
<dbReference type="RefSeq" id="WP_129004425.1">
    <property type="nucleotide sequence ID" value="NZ_SDHZ01000002.1"/>
</dbReference>
<comment type="caution">
    <text evidence="4">The sequence shown here is derived from an EMBL/GenBank/DDBJ whole genome shotgun (WGS) entry which is preliminary data.</text>
</comment>
<dbReference type="GO" id="GO:0005975">
    <property type="term" value="P:carbohydrate metabolic process"/>
    <property type="evidence" value="ECO:0007669"/>
    <property type="project" value="InterPro"/>
</dbReference>
<dbReference type="SUPFAM" id="SSF74650">
    <property type="entry name" value="Galactose mutarotase-like"/>
    <property type="match status" value="1"/>
</dbReference>